<organism evidence="2 3">
    <name type="scientific">Lactuca saligna</name>
    <name type="common">Willowleaf lettuce</name>
    <dbReference type="NCBI Taxonomy" id="75948"/>
    <lineage>
        <taxon>Eukaryota</taxon>
        <taxon>Viridiplantae</taxon>
        <taxon>Streptophyta</taxon>
        <taxon>Embryophyta</taxon>
        <taxon>Tracheophyta</taxon>
        <taxon>Spermatophyta</taxon>
        <taxon>Magnoliopsida</taxon>
        <taxon>eudicotyledons</taxon>
        <taxon>Gunneridae</taxon>
        <taxon>Pentapetalae</taxon>
        <taxon>asterids</taxon>
        <taxon>campanulids</taxon>
        <taxon>Asterales</taxon>
        <taxon>Asteraceae</taxon>
        <taxon>Cichorioideae</taxon>
        <taxon>Cichorieae</taxon>
        <taxon>Lactucinae</taxon>
        <taxon>Lactuca</taxon>
    </lineage>
</organism>
<evidence type="ECO:0000313" key="3">
    <source>
        <dbReference type="Proteomes" id="UP001177003"/>
    </source>
</evidence>
<dbReference type="AlphaFoldDB" id="A0AA35Y033"/>
<accession>A0AA35Y033</accession>
<feature type="compositionally biased region" description="Polar residues" evidence="1">
    <location>
        <begin position="1"/>
        <end position="16"/>
    </location>
</feature>
<sequence length="79" mass="8410">MQRASTCSKSFPSSSGVAPPSRSHLASHCLPSPRSLPSRHRVATISPANKSSPSPIDISISCHSITAIHHKQDVGLERE</sequence>
<proteinExistence type="predicted"/>
<evidence type="ECO:0000313" key="2">
    <source>
        <dbReference type="EMBL" id="CAI9261734.1"/>
    </source>
</evidence>
<feature type="region of interest" description="Disordered" evidence="1">
    <location>
        <begin position="1"/>
        <end position="56"/>
    </location>
</feature>
<gene>
    <name evidence="2" type="ORF">LSALG_LOCUS2509</name>
</gene>
<reference evidence="2" key="1">
    <citation type="submission" date="2023-04" db="EMBL/GenBank/DDBJ databases">
        <authorList>
            <person name="Vijverberg K."/>
            <person name="Xiong W."/>
            <person name="Schranz E."/>
        </authorList>
    </citation>
    <scope>NUCLEOTIDE SEQUENCE</scope>
</reference>
<evidence type="ECO:0000256" key="1">
    <source>
        <dbReference type="SAM" id="MobiDB-lite"/>
    </source>
</evidence>
<dbReference type="Proteomes" id="UP001177003">
    <property type="component" value="Chromosome 0"/>
</dbReference>
<protein>
    <submittedName>
        <fullName evidence="2">Uncharacterized protein</fullName>
    </submittedName>
</protein>
<keyword evidence="3" id="KW-1185">Reference proteome</keyword>
<dbReference type="EMBL" id="OX465086">
    <property type="protein sequence ID" value="CAI9261734.1"/>
    <property type="molecule type" value="Genomic_DNA"/>
</dbReference>
<name>A0AA35Y033_LACSI</name>